<dbReference type="RefSeq" id="WP_063263000.1">
    <property type="nucleotide sequence ID" value="NZ_LJKE01000104.1"/>
</dbReference>
<accession>A0A164LES3</accession>
<proteinExistence type="predicted"/>
<gene>
    <name evidence="1" type="ORF">B4088_5484</name>
</gene>
<organism evidence="1 2">
    <name type="scientific">Bacillus cereus</name>
    <dbReference type="NCBI Taxonomy" id="1396"/>
    <lineage>
        <taxon>Bacteria</taxon>
        <taxon>Bacillati</taxon>
        <taxon>Bacillota</taxon>
        <taxon>Bacilli</taxon>
        <taxon>Bacillales</taxon>
        <taxon>Bacillaceae</taxon>
        <taxon>Bacillus</taxon>
        <taxon>Bacillus cereus group</taxon>
    </lineage>
</organism>
<dbReference type="EMBL" id="LJKE01000104">
    <property type="protein sequence ID" value="KZD55739.1"/>
    <property type="molecule type" value="Genomic_DNA"/>
</dbReference>
<name>A0A164LES3_BACCE</name>
<dbReference type="Proteomes" id="UP000076482">
    <property type="component" value="Unassembled WGS sequence"/>
</dbReference>
<evidence type="ECO:0000313" key="1">
    <source>
        <dbReference type="EMBL" id="KZD55739.1"/>
    </source>
</evidence>
<comment type="caution">
    <text evidence="1">The sequence shown here is derived from an EMBL/GenBank/DDBJ whole genome shotgun (WGS) entry which is preliminary data.</text>
</comment>
<dbReference type="PATRIC" id="fig|1396.535.peg.6057"/>
<protein>
    <submittedName>
        <fullName evidence="1">Uncharacterized protein</fullName>
    </submittedName>
</protein>
<reference evidence="1 2" key="1">
    <citation type="submission" date="2015-09" db="EMBL/GenBank/DDBJ databases">
        <title>Bacillus cereus food isolates.</title>
        <authorList>
            <person name="Boekhorst J."/>
        </authorList>
    </citation>
    <scope>NUCLEOTIDE SEQUENCE [LARGE SCALE GENOMIC DNA]</scope>
    <source>
        <strain evidence="1 2">B4088</strain>
    </source>
</reference>
<evidence type="ECO:0000313" key="2">
    <source>
        <dbReference type="Proteomes" id="UP000076482"/>
    </source>
</evidence>
<sequence length="167" mass="19415">MKKQLYVGKGEPTEQNIGVITNSVEINKPLGGFWTSTFIDEQVGSEWVTFSKNVLTKYNGSTKAFTLTPKKDARIAHVDSMDDYEELLRKYRLEMVDPRLASISFFSNLIDYELLSKDYDGFHISQRAISIAKYTFDYISLGAFDCESTVWFRWCFDDVEELDKKYY</sequence>
<dbReference type="AlphaFoldDB" id="A0A164LES3"/>